<dbReference type="Pfam" id="PF16925">
    <property type="entry name" value="TetR_C_13"/>
    <property type="match status" value="1"/>
</dbReference>
<dbReference type="STRING" id="1852522.SAMN06295960_3044"/>
<proteinExistence type="predicted"/>
<feature type="DNA-binding region" description="H-T-H motif" evidence="4">
    <location>
        <begin position="18"/>
        <end position="37"/>
    </location>
</feature>
<dbReference type="EMBL" id="FXAZ01000004">
    <property type="protein sequence ID" value="SMG49449.1"/>
    <property type="molecule type" value="Genomic_DNA"/>
</dbReference>
<dbReference type="PANTHER" id="PTHR47506:SF1">
    <property type="entry name" value="HTH-TYPE TRANSCRIPTIONAL REGULATOR YJDC"/>
    <property type="match status" value="1"/>
</dbReference>
<dbReference type="PROSITE" id="PS01081">
    <property type="entry name" value="HTH_TETR_1"/>
    <property type="match status" value="1"/>
</dbReference>
<keyword evidence="3" id="KW-0804">Transcription</keyword>
<evidence type="ECO:0000256" key="2">
    <source>
        <dbReference type="ARBA" id="ARBA00023125"/>
    </source>
</evidence>
<reference evidence="6 7" key="1">
    <citation type="submission" date="2017-04" db="EMBL/GenBank/DDBJ databases">
        <authorList>
            <person name="Afonso C.L."/>
            <person name="Miller P.J."/>
            <person name="Scott M.A."/>
            <person name="Spackman E."/>
            <person name="Goraichik I."/>
            <person name="Dimitrov K.M."/>
            <person name="Suarez D.L."/>
            <person name="Swayne D.E."/>
        </authorList>
    </citation>
    <scope>NUCLEOTIDE SEQUENCE [LARGE SCALE GENOMIC DNA]</scope>
    <source>
        <strain evidence="6 7">11</strain>
    </source>
</reference>
<dbReference type="InterPro" id="IPR036271">
    <property type="entry name" value="Tet_transcr_reg_TetR-rel_C_sf"/>
</dbReference>
<dbReference type="InterPro" id="IPR009057">
    <property type="entry name" value="Homeodomain-like_sf"/>
</dbReference>
<dbReference type="SUPFAM" id="SSF46689">
    <property type="entry name" value="Homeodomain-like"/>
    <property type="match status" value="1"/>
</dbReference>
<evidence type="ECO:0000256" key="1">
    <source>
        <dbReference type="ARBA" id="ARBA00023015"/>
    </source>
</evidence>
<evidence type="ECO:0000256" key="3">
    <source>
        <dbReference type="ARBA" id="ARBA00023163"/>
    </source>
</evidence>
<dbReference type="AlphaFoldDB" id="A0A1X7L8F5"/>
<dbReference type="SUPFAM" id="SSF48498">
    <property type="entry name" value="Tetracyclin repressor-like, C-terminal domain"/>
    <property type="match status" value="1"/>
</dbReference>
<accession>A0A1X7L8F5</accession>
<keyword evidence="2 4" id="KW-0238">DNA-binding</keyword>
<dbReference type="GO" id="GO:0003677">
    <property type="term" value="F:DNA binding"/>
    <property type="evidence" value="ECO:0007669"/>
    <property type="project" value="UniProtKB-UniRule"/>
</dbReference>
<dbReference type="PANTHER" id="PTHR47506">
    <property type="entry name" value="TRANSCRIPTIONAL REGULATORY PROTEIN"/>
    <property type="match status" value="1"/>
</dbReference>
<protein>
    <submittedName>
        <fullName evidence="6">Transcriptional regulator, TetR family</fullName>
    </submittedName>
</protein>
<keyword evidence="7" id="KW-1185">Reference proteome</keyword>
<evidence type="ECO:0000256" key="4">
    <source>
        <dbReference type="PROSITE-ProRule" id="PRU00335"/>
    </source>
</evidence>
<keyword evidence="1" id="KW-0805">Transcription regulation</keyword>
<dbReference type="PRINTS" id="PR00455">
    <property type="entry name" value="HTHTETR"/>
</dbReference>
<feature type="domain" description="HTH tetR-type" evidence="5">
    <location>
        <begin position="1"/>
        <end position="55"/>
    </location>
</feature>
<organism evidence="6 7">
    <name type="scientific">Paenibacillus aquistagni</name>
    <dbReference type="NCBI Taxonomy" id="1852522"/>
    <lineage>
        <taxon>Bacteria</taxon>
        <taxon>Bacillati</taxon>
        <taxon>Bacillota</taxon>
        <taxon>Bacilli</taxon>
        <taxon>Bacillales</taxon>
        <taxon>Paenibacillaceae</taxon>
        <taxon>Paenibacillus</taxon>
    </lineage>
</organism>
<sequence>MLDTATDLFLSSGYHNTSIDDIVAVSKVSKTNIYYHFKSKEDILLHVMKQMIDQYEKKCSTVLAWHHVPVMARIEFVLRTIIHTPCQYDCQVGCPFVTLYAQSPPNNNTILELIKNFFTRMQSTLELLLLEGIRKQELPAKMPIPETAALIITMCEGGLFMSKIHQDPSYFDRLFYSLDWLVCQSKSASFFCI</sequence>
<evidence type="ECO:0000259" key="5">
    <source>
        <dbReference type="PROSITE" id="PS50977"/>
    </source>
</evidence>
<evidence type="ECO:0000313" key="6">
    <source>
        <dbReference type="EMBL" id="SMG49449.1"/>
    </source>
</evidence>
<name>A0A1X7L8F5_9BACL</name>
<evidence type="ECO:0000313" key="7">
    <source>
        <dbReference type="Proteomes" id="UP000193834"/>
    </source>
</evidence>
<dbReference type="Proteomes" id="UP000193834">
    <property type="component" value="Unassembled WGS sequence"/>
</dbReference>
<dbReference type="Pfam" id="PF00440">
    <property type="entry name" value="TetR_N"/>
    <property type="match status" value="1"/>
</dbReference>
<dbReference type="Gene3D" id="1.10.10.60">
    <property type="entry name" value="Homeodomain-like"/>
    <property type="match status" value="1"/>
</dbReference>
<dbReference type="Gene3D" id="1.10.357.10">
    <property type="entry name" value="Tetracycline Repressor, domain 2"/>
    <property type="match status" value="1"/>
</dbReference>
<dbReference type="InterPro" id="IPR001647">
    <property type="entry name" value="HTH_TetR"/>
</dbReference>
<gene>
    <name evidence="6" type="ORF">SAMN06295960_3044</name>
</gene>
<dbReference type="InterPro" id="IPR011075">
    <property type="entry name" value="TetR_C"/>
</dbReference>
<dbReference type="InterPro" id="IPR023772">
    <property type="entry name" value="DNA-bd_HTH_TetR-type_CS"/>
</dbReference>
<dbReference type="PROSITE" id="PS50977">
    <property type="entry name" value="HTH_TETR_2"/>
    <property type="match status" value="1"/>
</dbReference>